<dbReference type="InterPro" id="IPR044730">
    <property type="entry name" value="RNase_H-like_dom_plant"/>
</dbReference>
<evidence type="ECO:0000313" key="3">
    <source>
        <dbReference type="EnsemblPlants" id="KQK07736"/>
    </source>
</evidence>
<protein>
    <recommendedName>
        <fullName evidence="1">RNase H type-1 domain-containing protein</fullName>
    </recommendedName>
</protein>
<dbReference type="InParanoid" id="A0A0Q3G8I8"/>
<dbReference type="PROSITE" id="PS50879">
    <property type="entry name" value="RNASE_H_1"/>
    <property type="match status" value="1"/>
</dbReference>
<reference evidence="2 3" key="1">
    <citation type="journal article" date="2010" name="Nature">
        <title>Genome sequencing and analysis of the model grass Brachypodium distachyon.</title>
        <authorList>
            <consortium name="International Brachypodium Initiative"/>
        </authorList>
    </citation>
    <scope>NUCLEOTIDE SEQUENCE [LARGE SCALE GENOMIC DNA]</scope>
    <source>
        <strain evidence="2 3">Bd21</strain>
    </source>
</reference>
<evidence type="ECO:0000259" key="1">
    <source>
        <dbReference type="PROSITE" id="PS50879"/>
    </source>
</evidence>
<keyword evidence="4" id="KW-1185">Reference proteome</keyword>
<dbReference type="Pfam" id="PF13456">
    <property type="entry name" value="RVT_3"/>
    <property type="match status" value="1"/>
</dbReference>
<reference evidence="2" key="2">
    <citation type="submission" date="2017-06" db="EMBL/GenBank/DDBJ databases">
        <title>WGS assembly of Brachypodium distachyon.</title>
        <authorList>
            <consortium name="The International Brachypodium Initiative"/>
            <person name="Lucas S."/>
            <person name="Harmon-Smith M."/>
            <person name="Lail K."/>
            <person name="Tice H."/>
            <person name="Grimwood J."/>
            <person name="Bruce D."/>
            <person name="Barry K."/>
            <person name="Shu S."/>
            <person name="Lindquist E."/>
            <person name="Wang M."/>
            <person name="Pitluck S."/>
            <person name="Vogel J.P."/>
            <person name="Garvin D.F."/>
            <person name="Mockler T.C."/>
            <person name="Schmutz J."/>
            <person name="Rokhsar D."/>
            <person name="Bevan M.W."/>
        </authorList>
    </citation>
    <scope>NUCLEOTIDE SEQUENCE</scope>
    <source>
        <strain evidence="2">Bd21</strain>
    </source>
</reference>
<evidence type="ECO:0000313" key="4">
    <source>
        <dbReference type="Proteomes" id="UP000008810"/>
    </source>
</evidence>
<dbReference type="CDD" id="cd06222">
    <property type="entry name" value="RNase_H_like"/>
    <property type="match status" value="1"/>
</dbReference>
<reference evidence="3" key="3">
    <citation type="submission" date="2018-08" db="UniProtKB">
        <authorList>
            <consortium name="EnsemblPlants"/>
        </authorList>
    </citation>
    <scope>IDENTIFICATION</scope>
    <source>
        <strain evidence="3">cv. Bd21</strain>
    </source>
</reference>
<sequence length="293" mass="33131">MPVPGISYTWRSILKGVDTLKLGIIWHVGDGKSINIWEDPWLPRNNTRRPMTPRMDCELQKVSDLLEPFCGGWNVDLIRQHLWEEDVDLILKIPVHLAFNDTIAWHPDAKGLFSVKSAYHISVINEDEKNNRGELPNKIKHFLWRLAHNSVAVRTNLRRRGMDVETNCLMMRSKPLWQTILWNWWLERNKVREGGPVRPTDELVFIIKNQTKAFLEAYNSLAETCGNWVKINCDGSFLENTGSGGWGAVLRDSCGSVLACGAGNLPCLLNPFQAEARAANQGIILAASKGLPL</sequence>
<dbReference type="InterPro" id="IPR052929">
    <property type="entry name" value="RNase_H-like_EbsB-rel"/>
</dbReference>
<dbReference type="PANTHER" id="PTHR47074:SF11">
    <property type="entry name" value="REVERSE TRANSCRIPTASE-LIKE PROTEIN"/>
    <property type="match status" value="1"/>
</dbReference>
<dbReference type="InterPro" id="IPR002156">
    <property type="entry name" value="RNaseH_domain"/>
</dbReference>
<dbReference type="PANTHER" id="PTHR47074">
    <property type="entry name" value="BNAC02G40300D PROTEIN"/>
    <property type="match status" value="1"/>
</dbReference>
<dbReference type="EnsemblPlants" id="KQK07736">
    <property type="protein sequence ID" value="KQK07736"/>
    <property type="gene ID" value="BRADI_2g37573v3"/>
</dbReference>
<dbReference type="GO" id="GO:0004523">
    <property type="term" value="F:RNA-DNA hybrid ribonuclease activity"/>
    <property type="evidence" value="ECO:0007669"/>
    <property type="project" value="InterPro"/>
</dbReference>
<dbReference type="GO" id="GO:0003676">
    <property type="term" value="F:nucleic acid binding"/>
    <property type="evidence" value="ECO:0007669"/>
    <property type="project" value="InterPro"/>
</dbReference>
<dbReference type="Pfam" id="PF13966">
    <property type="entry name" value="zf-RVT"/>
    <property type="match status" value="1"/>
</dbReference>
<dbReference type="EMBL" id="CM000881">
    <property type="protein sequence ID" value="KQK07736.2"/>
    <property type="molecule type" value="Genomic_DNA"/>
</dbReference>
<dbReference type="InterPro" id="IPR026960">
    <property type="entry name" value="RVT-Znf"/>
</dbReference>
<gene>
    <name evidence="2" type="ORF">BRADI_2g37573v3</name>
</gene>
<dbReference type="SUPFAM" id="SSF53098">
    <property type="entry name" value="Ribonuclease H-like"/>
    <property type="match status" value="1"/>
</dbReference>
<dbReference type="AlphaFoldDB" id="A0A0Q3G8I8"/>
<dbReference type="InterPro" id="IPR036397">
    <property type="entry name" value="RNaseH_sf"/>
</dbReference>
<evidence type="ECO:0000313" key="2">
    <source>
        <dbReference type="EMBL" id="KQK07736.2"/>
    </source>
</evidence>
<dbReference type="InterPro" id="IPR012337">
    <property type="entry name" value="RNaseH-like_sf"/>
</dbReference>
<organism evidence="2">
    <name type="scientific">Brachypodium distachyon</name>
    <name type="common">Purple false brome</name>
    <name type="synonym">Trachynia distachya</name>
    <dbReference type="NCBI Taxonomy" id="15368"/>
    <lineage>
        <taxon>Eukaryota</taxon>
        <taxon>Viridiplantae</taxon>
        <taxon>Streptophyta</taxon>
        <taxon>Embryophyta</taxon>
        <taxon>Tracheophyta</taxon>
        <taxon>Spermatophyta</taxon>
        <taxon>Magnoliopsida</taxon>
        <taxon>Liliopsida</taxon>
        <taxon>Poales</taxon>
        <taxon>Poaceae</taxon>
        <taxon>BOP clade</taxon>
        <taxon>Pooideae</taxon>
        <taxon>Stipodae</taxon>
        <taxon>Brachypodieae</taxon>
        <taxon>Brachypodium</taxon>
    </lineage>
</organism>
<dbReference type="OrthoDB" id="679727at2759"/>
<dbReference type="Proteomes" id="UP000008810">
    <property type="component" value="Chromosome 2"/>
</dbReference>
<name>A0A0Q3G8I8_BRADI</name>
<dbReference type="Gene3D" id="3.30.420.10">
    <property type="entry name" value="Ribonuclease H-like superfamily/Ribonuclease H"/>
    <property type="match status" value="1"/>
</dbReference>
<proteinExistence type="predicted"/>
<dbReference type="Gramene" id="KQK07736">
    <property type="protein sequence ID" value="KQK07736"/>
    <property type="gene ID" value="BRADI_2g37573v3"/>
</dbReference>
<accession>A0A0Q3G8I8</accession>
<feature type="domain" description="RNase H type-1" evidence="1">
    <location>
        <begin position="225"/>
        <end position="293"/>
    </location>
</feature>